<gene>
    <name evidence="1" type="ORF">A2U01_0100178</name>
</gene>
<proteinExistence type="predicted"/>
<dbReference type="EMBL" id="LXQA010961662">
    <property type="protein sequence ID" value="MCI78907.1"/>
    <property type="molecule type" value="Genomic_DNA"/>
</dbReference>
<evidence type="ECO:0000313" key="2">
    <source>
        <dbReference type="Proteomes" id="UP000265520"/>
    </source>
</evidence>
<dbReference type="Proteomes" id="UP000265520">
    <property type="component" value="Unassembled WGS sequence"/>
</dbReference>
<comment type="caution">
    <text evidence="1">The sequence shown here is derived from an EMBL/GenBank/DDBJ whole genome shotgun (WGS) entry which is preliminary data.</text>
</comment>
<dbReference type="AlphaFoldDB" id="A0A392USV4"/>
<keyword evidence="2" id="KW-1185">Reference proteome</keyword>
<accession>A0A392USV4</accession>
<evidence type="ECO:0000313" key="1">
    <source>
        <dbReference type="EMBL" id="MCI78907.1"/>
    </source>
</evidence>
<name>A0A392USV4_9FABA</name>
<protein>
    <submittedName>
        <fullName evidence="1">Uncharacterized protein</fullName>
    </submittedName>
</protein>
<organism evidence="1 2">
    <name type="scientific">Trifolium medium</name>
    <dbReference type="NCBI Taxonomy" id="97028"/>
    <lineage>
        <taxon>Eukaryota</taxon>
        <taxon>Viridiplantae</taxon>
        <taxon>Streptophyta</taxon>
        <taxon>Embryophyta</taxon>
        <taxon>Tracheophyta</taxon>
        <taxon>Spermatophyta</taxon>
        <taxon>Magnoliopsida</taxon>
        <taxon>eudicotyledons</taxon>
        <taxon>Gunneridae</taxon>
        <taxon>Pentapetalae</taxon>
        <taxon>rosids</taxon>
        <taxon>fabids</taxon>
        <taxon>Fabales</taxon>
        <taxon>Fabaceae</taxon>
        <taxon>Papilionoideae</taxon>
        <taxon>50 kb inversion clade</taxon>
        <taxon>NPAAA clade</taxon>
        <taxon>Hologalegina</taxon>
        <taxon>IRL clade</taxon>
        <taxon>Trifolieae</taxon>
        <taxon>Trifolium</taxon>
    </lineage>
</organism>
<reference evidence="1 2" key="1">
    <citation type="journal article" date="2018" name="Front. Plant Sci.">
        <title>Red Clover (Trifolium pratense) and Zigzag Clover (T. medium) - A Picture of Genomic Similarities and Differences.</title>
        <authorList>
            <person name="Dluhosova J."/>
            <person name="Istvanek J."/>
            <person name="Nedelnik J."/>
            <person name="Repkova J."/>
        </authorList>
    </citation>
    <scope>NUCLEOTIDE SEQUENCE [LARGE SCALE GENOMIC DNA]</scope>
    <source>
        <strain evidence="2">cv. 10/8</strain>
        <tissue evidence="1">Leaf</tissue>
    </source>
</reference>
<sequence length="51" mass="5295">VVAGQRPVNVGPPAPARWPKVAGPNFPATCGGWWRSGGGPVVVRWWSGGTN</sequence>
<feature type="non-terminal residue" evidence="1">
    <location>
        <position position="1"/>
    </location>
</feature>